<sequence length="427" mass="45948">MTKFRLPGLFAAWTAAVLALGWSNASACQGPGFHGSIFFSEQGLPEVGGTIAAYVEIVDRPPPGTTGDNPQASYAVVAHVTKVVRGKIDQEYVTLDTQASSCDHPPRAGEKGLIIGYAKTDADSNIRIRTLSESRYGFGFRINERIRACPMPQAAADALIIAYGTTWGEIYSSVSTVGLGRETRASRVVVEPGSRPIYAILGSSGPLIWKIEGDTTRIDRVILVTPPGSESAFPSAVVGVPKDRIGYLTCLPIARGGLEEDTLAYVIRRELGHIDKIAAARSTYRVSLPSLATTDISLSPTKIPGFEKLFDISEVNWIGEPKEYDVAPGKFGIASLLEEGRLVELDKIPDPLKKRHIPVYKIVKPVRRLPAGNNYALYVLGSGIALPEDPRWSCIFLEETGKLAPASAGHEGCMVVNMNSSDGRGPQ</sequence>
<feature type="chain" id="PRO_5022659057" evidence="1">
    <location>
        <begin position="28"/>
        <end position="427"/>
    </location>
</feature>
<keyword evidence="1" id="KW-0732">Signal</keyword>
<accession>A0A5D3KPR7</accession>
<comment type="caution">
    <text evidence="2">The sequence shown here is derived from an EMBL/GenBank/DDBJ whole genome shotgun (WGS) entry which is preliminary data.</text>
</comment>
<organism evidence="2 3">
    <name type="scientific">Bradyrhizobium rifense</name>
    <dbReference type="NCBI Taxonomy" id="515499"/>
    <lineage>
        <taxon>Bacteria</taxon>
        <taxon>Pseudomonadati</taxon>
        <taxon>Pseudomonadota</taxon>
        <taxon>Alphaproteobacteria</taxon>
        <taxon>Hyphomicrobiales</taxon>
        <taxon>Nitrobacteraceae</taxon>
        <taxon>Bradyrhizobium</taxon>
    </lineage>
</organism>
<dbReference type="Proteomes" id="UP000324758">
    <property type="component" value="Unassembled WGS sequence"/>
</dbReference>
<name>A0A5D3KPR7_9BRAD</name>
<dbReference type="EMBL" id="VSSS01000002">
    <property type="protein sequence ID" value="TYM00095.1"/>
    <property type="molecule type" value="Genomic_DNA"/>
</dbReference>
<proteinExistence type="predicted"/>
<dbReference type="OrthoDB" id="8360028at2"/>
<protein>
    <submittedName>
        <fullName evidence="2">Uncharacterized protein</fullName>
    </submittedName>
</protein>
<evidence type="ECO:0000256" key="1">
    <source>
        <dbReference type="SAM" id="SignalP"/>
    </source>
</evidence>
<reference evidence="2 3" key="1">
    <citation type="submission" date="2019-08" db="EMBL/GenBank/DDBJ databases">
        <title>Bradyrhizobium hipponensis sp. nov., a rhizobium isolated from a Lupinus angustifolius root nodule in Tunisia.</title>
        <authorList>
            <person name="Off K."/>
            <person name="Rejili M."/>
            <person name="Mars M."/>
            <person name="Brachmann A."/>
            <person name="Marin M."/>
        </authorList>
    </citation>
    <scope>NUCLEOTIDE SEQUENCE [LARGE SCALE GENOMIC DNA]</scope>
    <source>
        <strain evidence="2 3">CTAW71</strain>
    </source>
</reference>
<evidence type="ECO:0000313" key="2">
    <source>
        <dbReference type="EMBL" id="TYM00095.1"/>
    </source>
</evidence>
<gene>
    <name evidence="2" type="ORF">FXB40_00800</name>
</gene>
<dbReference type="RefSeq" id="WP_148770221.1">
    <property type="nucleotide sequence ID" value="NZ_VSSS01000002.1"/>
</dbReference>
<keyword evidence="3" id="KW-1185">Reference proteome</keyword>
<dbReference type="AlphaFoldDB" id="A0A5D3KPR7"/>
<feature type="signal peptide" evidence="1">
    <location>
        <begin position="1"/>
        <end position="27"/>
    </location>
</feature>
<evidence type="ECO:0000313" key="3">
    <source>
        <dbReference type="Proteomes" id="UP000324758"/>
    </source>
</evidence>